<organism evidence="1 2">
    <name type="scientific">Arenicella chitinivorans</name>
    <dbReference type="NCBI Taxonomy" id="1329800"/>
    <lineage>
        <taxon>Bacteria</taxon>
        <taxon>Pseudomonadati</taxon>
        <taxon>Pseudomonadota</taxon>
        <taxon>Gammaproteobacteria</taxon>
        <taxon>Arenicellales</taxon>
        <taxon>Arenicellaceae</taxon>
        <taxon>Arenicella</taxon>
    </lineage>
</organism>
<keyword evidence="2" id="KW-1185">Reference proteome</keyword>
<evidence type="ECO:0000313" key="2">
    <source>
        <dbReference type="Proteomes" id="UP000614811"/>
    </source>
</evidence>
<comment type="caution">
    <text evidence="1">The sequence shown here is derived from an EMBL/GenBank/DDBJ whole genome shotgun (WGS) entry which is preliminary data.</text>
</comment>
<reference evidence="1" key="1">
    <citation type="journal article" date="2014" name="Int. J. Syst. Evol. Microbiol.">
        <title>Complete genome sequence of Corynebacterium casei LMG S-19264T (=DSM 44701T), isolated from a smear-ripened cheese.</title>
        <authorList>
            <consortium name="US DOE Joint Genome Institute (JGI-PGF)"/>
            <person name="Walter F."/>
            <person name="Albersmeier A."/>
            <person name="Kalinowski J."/>
            <person name="Ruckert C."/>
        </authorList>
    </citation>
    <scope>NUCLEOTIDE SEQUENCE</scope>
    <source>
        <strain evidence="1">KCTC 12711</strain>
    </source>
</reference>
<reference evidence="1" key="2">
    <citation type="submission" date="2020-09" db="EMBL/GenBank/DDBJ databases">
        <authorList>
            <person name="Sun Q."/>
            <person name="Kim S."/>
        </authorList>
    </citation>
    <scope>NUCLEOTIDE SEQUENCE</scope>
    <source>
        <strain evidence="1">KCTC 12711</strain>
    </source>
</reference>
<dbReference type="EMBL" id="BMXA01000001">
    <property type="protein sequence ID" value="GGZ96072.1"/>
    <property type="molecule type" value="Genomic_DNA"/>
</dbReference>
<protein>
    <submittedName>
        <fullName evidence="1">Uncharacterized protein</fullName>
    </submittedName>
</protein>
<accession>A0A918VG22</accession>
<gene>
    <name evidence="1" type="ORF">GCM10008090_00320</name>
</gene>
<sequence length="66" mass="7832">MQLDCQNALWMDFYKQQSGKNHLFLPSSEVCENHRRMTTQRCIASTAKRVLADMSWIRARQAKYTH</sequence>
<evidence type="ECO:0000313" key="1">
    <source>
        <dbReference type="EMBL" id="GGZ96072.1"/>
    </source>
</evidence>
<name>A0A918VG22_9GAMM</name>
<dbReference type="Proteomes" id="UP000614811">
    <property type="component" value="Unassembled WGS sequence"/>
</dbReference>
<proteinExistence type="predicted"/>
<dbReference type="AlphaFoldDB" id="A0A918VG22"/>